<dbReference type="RefSeq" id="WP_043606758.1">
    <property type="nucleotide sequence ID" value="NZ_AXCY01000045.1"/>
</dbReference>
<sequence>MHPTSLYDAALRDHAQRIADLERDRRHARRSLAARSRTDRRLPVPVRLHRTTRRNGTPRATAQRPAAPARPAADGLVAA</sequence>
<evidence type="ECO:0000256" key="1">
    <source>
        <dbReference type="SAM" id="MobiDB-lite"/>
    </source>
</evidence>
<evidence type="ECO:0000313" key="3">
    <source>
        <dbReference type="Proteomes" id="UP000029839"/>
    </source>
</evidence>
<comment type="caution">
    <text evidence="2">The sequence shown here is derived from an EMBL/GenBank/DDBJ whole genome shotgun (WGS) entry which is preliminary data.</text>
</comment>
<gene>
    <name evidence="2" type="ORF">N868_14435</name>
</gene>
<reference evidence="2 3" key="2">
    <citation type="journal article" date="2015" name="Stand. Genomic Sci.">
        <title>Draft genome sequence of Cellulomonas carbonis T26(T) and comparative analysis of six Cellulomonas genomes.</title>
        <authorList>
            <person name="Zhuang W."/>
            <person name="Zhang S."/>
            <person name="Xia X."/>
            <person name="Wang G."/>
        </authorList>
    </citation>
    <scope>NUCLEOTIDE SEQUENCE [LARGE SCALE GENOMIC DNA]</scope>
    <source>
        <strain evidence="2 3">T26</strain>
    </source>
</reference>
<accession>A0A0A0BRJ2</accession>
<proteinExistence type="predicted"/>
<keyword evidence="3" id="KW-1185">Reference proteome</keyword>
<protein>
    <submittedName>
        <fullName evidence="2">Uncharacterized protein</fullName>
    </submittedName>
</protein>
<dbReference type="EMBL" id="AXCY01000045">
    <property type="protein sequence ID" value="KGM10596.1"/>
    <property type="molecule type" value="Genomic_DNA"/>
</dbReference>
<feature type="region of interest" description="Disordered" evidence="1">
    <location>
        <begin position="22"/>
        <end position="79"/>
    </location>
</feature>
<dbReference type="AlphaFoldDB" id="A0A0A0BRJ2"/>
<evidence type="ECO:0000313" key="2">
    <source>
        <dbReference type="EMBL" id="KGM10596.1"/>
    </source>
</evidence>
<feature type="compositionally biased region" description="Low complexity" evidence="1">
    <location>
        <begin position="57"/>
        <end position="73"/>
    </location>
</feature>
<organism evidence="2 3">
    <name type="scientific">Cellulomonas carbonis T26</name>
    <dbReference type="NCBI Taxonomy" id="947969"/>
    <lineage>
        <taxon>Bacteria</taxon>
        <taxon>Bacillati</taxon>
        <taxon>Actinomycetota</taxon>
        <taxon>Actinomycetes</taxon>
        <taxon>Micrococcales</taxon>
        <taxon>Cellulomonadaceae</taxon>
        <taxon>Cellulomonas</taxon>
    </lineage>
</organism>
<dbReference type="Proteomes" id="UP000029839">
    <property type="component" value="Unassembled WGS sequence"/>
</dbReference>
<name>A0A0A0BRJ2_9CELL</name>
<reference evidence="2 3" key="1">
    <citation type="submission" date="2013-08" db="EMBL/GenBank/DDBJ databases">
        <title>Genome sequencing of Cellulomonas carbonis T26.</title>
        <authorList>
            <person name="Chen F."/>
            <person name="Li Y."/>
            <person name="Wang G."/>
        </authorList>
    </citation>
    <scope>NUCLEOTIDE SEQUENCE [LARGE SCALE GENOMIC DNA]</scope>
    <source>
        <strain evidence="2 3">T26</strain>
    </source>
</reference>